<protein>
    <submittedName>
        <fullName evidence="3">SET domain protein, putative</fullName>
        <ecNumber evidence="3">2.1.1.43</ecNumber>
    </submittedName>
</protein>
<feature type="region of interest" description="Disordered" evidence="1">
    <location>
        <begin position="730"/>
        <end position="827"/>
    </location>
</feature>
<dbReference type="PANTHER" id="PTHR12197">
    <property type="entry name" value="HISTONE-LYSINE N-METHYLTRANSFERASE SMYD"/>
    <property type="match status" value="1"/>
</dbReference>
<name>A0A1C3KBE1_PLAMA</name>
<accession>A0A1C3KBE1</accession>
<evidence type="ECO:0000256" key="1">
    <source>
        <dbReference type="SAM" id="MobiDB-lite"/>
    </source>
</evidence>
<dbReference type="Gene3D" id="2.170.270.10">
    <property type="entry name" value="SET domain"/>
    <property type="match status" value="1"/>
</dbReference>
<evidence type="ECO:0000313" key="3">
    <source>
        <dbReference type="EMBL" id="SBT70877.1"/>
    </source>
</evidence>
<evidence type="ECO:0000259" key="2">
    <source>
        <dbReference type="PROSITE" id="PS50280"/>
    </source>
</evidence>
<keyword evidence="3" id="KW-0489">Methyltransferase</keyword>
<dbReference type="AlphaFoldDB" id="A0A1C3KBE1"/>
<feature type="domain" description="SET" evidence="2">
    <location>
        <begin position="308"/>
        <end position="541"/>
    </location>
</feature>
<dbReference type="Proteomes" id="UP000219799">
    <property type="component" value="Chromosome 7"/>
</dbReference>
<dbReference type="CDD" id="cd20071">
    <property type="entry name" value="SET_SMYD"/>
    <property type="match status" value="1"/>
</dbReference>
<dbReference type="SUPFAM" id="SSF82199">
    <property type="entry name" value="SET domain"/>
    <property type="match status" value="1"/>
</dbReference>
<dbReference type="InterPro" id="IPR001214">
    <property type="entry name" value="SET_dom"/>
</dbReference>
<dbReference type="PANTHER" id="PTHR12197:SF292">
    <property type="entry name" value="SET DOMAIN-CONTAINING PROTEIN"/>
    <property type="match status" value="1"/>
</dbReference>
<reference evidence="3 4" key="1">
    <citation type="submission" date="2016-06" db="EMBL/GenBank/DDBJ databases">
        <authorList>
            <consortium name="Pathogen Informatics"/>
        </authorList>
    </citation>
    <scope>NUCLEOTIDE SEQUENCE [LARGE SCALE GENOMIC DNA]</scope>
    <source>
        <strain evidence="3">PmlGA01</strain>
    </source>
</reference>
<dbReference type="GO" id="GO:0008168">
    <property type="term" value="F:methyltransferase activity"/>
    <property type="evidence" value="ECO:0007669"/>
    <property type="project" value="UniProtKB-KW"/>
</dbReference>
<dbReference type="Pfam" id="PF00856">
    <property type="entry name" value="SET"/>
    <property type="match status" value="1"/>
</dbReference>
<feature type="compositionally biased region" description="Polar residues" evidence="1">
    <location>
        <begin position="739"/>
        <end position="749"/>
    </location>
</feature>
<feature type="compositionally biased region" description="Low complexity" evidence="1">
    <location>
        <begin position="750"/>
        <end position="826"/>
    </location>
</feature>
<proteinExistence type="predicted"/>
<sequence>MSKLSKIFENKNEIGFCSCVIKLQEKAVEENKGNDKKKKKKKFRIWVDYFKDIVKDDLKGLNTPKLLDLKNNIELPRTVLKNKHSDVLLYNPFDFDFGNIKEKKKYISLKNKPNVSFLCKEKKKKLTFDDLVWNSKLKKYVFSQESKYDKNGKNMKDMQIDNCGLFEKRNKSCTGFYNSKEAVSTQGNMQLLQSKQIYLKGGYKRGGLGLKLSLGEYHKGGLSKYVRTQAQTQIEAHEIKCSSAPSSYIMGLQDSKIKENSKFKKENKNYGKEFNRGSMDVTSKVFCNNIDETAENIKKAILSESAKLKNEIMEQKHDNILMIQDEKNCRAKIVANKKIEIGQVIFIEECLLETSILINDLWDTYNILNDDQKKNLDHISQLMNMGKNSGKRKDNKYILRGNSEKINNTYHSMNDDSLYSNIQNDHGRKNSSTHKIFEEEISQNRSFKWDGYQYEERKNTIDLKNNIFINNLMKFEAFTDILKNSFISPSDKSKIMLFKNGSFLNHSCFPNACYSFIEKNKICFLAMRTINMYDEITISITNELYASIEYRKRKLNEVKNFFCTCNRCLQIIDEESNILCSVCKYSYVSQKINQKYVASMKKINEKGVEDTLYECGQLKHETNSGHVNLNDVITNSCDSNDHSNNSSFLCILDCPQKAEHSSDYLADRRNKNTQVRCNANGVWAHSGYRGHVCASVGRGTATRAACCNKCKDKIRSCAVSQNENYNGEISEDFIRPSEPYQSENENKLVSNSNNSYNNNNNNNGNKSYSISNNSYRNSNNNYRHSNNNYRHSNNNYRHSNNSHSNSNNSHSNSNNSHSNSNNSHSNSYKRELKWVPGMPPAEYSAFLRNQQSDHLQKFMFKDIHKAQKVHNLKCKQGRECYVNHNKKKKTYLTSLLPSYEMNNEKTQPKDIVYSNILCNCLHIQLPIGDTNFERKVSMPTESKRSNDMIRTDVCLENNGMDKELLKILNFEKSINLDNNLVHLLSIKKEGEKKVGYCKFHNSGEWICDTCNDAIPECAIPLDSENYFIMEYKIVKEKISSNKFYFESIINKIEKTLLYIVAILGEKHWLYAAFNYLVADLCFSYYYNSISNNSDNRNEINSLKKEYLLKSFNSFNIFLYFIQIKCPHSIHTDLVPLVLKFLIICIYTCNYKTYYNFTRSGFLELIKQKYGSWDITYLSLLYSFKICYQEINNTISARRDILLMLAGMAKTNMLQCHV</sequence>
<dbReference type="VEuPathDB" id="PlasmoDB:PmUG01_07021600"/>
<dbReference type="InterPro" id="IPR046341">
    <property type="entry name" value="SET_dom_sf"/>
</dbReference>
<dbReference type="EMBL" id="LT594495">
    <property type="protein sequence ID" value="SBT70877.1"/>
    <property type="molecule type" value="Genomic_DNA"/>
</dbReference>
<dbReference type="PROSITE" id="PS50280">
    <property type="entry name" value="SET"/>
    <property type="match status" value="1"/>
</dbReference>
<dbReference type="GO" id="GO:0032259">
    <property type="term" value="P:methylation"/>
    <property type="evidence" value="ECO:0007669"/>
    <property type="project" value="UniProtKB-KW"/>
</dbReference>
<dbReference type="InterPro" id="IPR050869">
    <property type="entry name" value="H3K4_H4K5_MeTrfase"/>
</dbReference>
<gene>
    <name evidence="3" type="primary">SET4</name>
    <name evidence="3" type="ORF">PMLGA01_070012400</name>
</gene>
<evidence type="ECO:0000313" key="4">
    <source>
        <dbReference type="Proteomes" id="UP000219799"/>
    </source>
</evidence>
<dbReference type="EC" id="2.1.1.43" evidence="3"/>
<keyword evidence="3" id="KW-0808">Transferase</keyword>
<organism evidence="3 4">
    <name type="scientific">Plasmodium malariae</name>
    <dbReference type="NCBI Taxonomy" id="5858"/>
    <lineage>
        <taxon>Eukaryota</taxon>
        <taxon>Sar</taxon>
        <taxon>Alveolata</taxon>
        <taxon>Apicomplexa</taxon>
        <taxon>Aconoidasida</taxon>
        <taxon>Haemosporida</taxon>
        <taxon>Plasmodiidae</taxon>
        <taxon>Plasmodium</taxon>
        <taxon>Plasmodium (Plasmodium)</taxon>
    </lineage>
</organism>